<dbReference type="Proteomes" id="UP000019364">
    <property type="component" value="Unassembled WGS sequence"/>
</dbReference>
<dbReference type="eggNOG" id="ENOG5032CBX">
    <property type="taxonomic scope" value="Bacteria"/>
</dbReference>
<dbReference type="AlphaFoldDB" id="W7YIT3"/>
<protein>
    <submittedName>
        <fullName evidence="1">Uncharacterized protein</fullName>
    </submittedName>
</protein>
<proteinExistence type="predicted"/>
<evidence type="ECO:0000313" key="2">
    <source>
        <dbReference type="Proteomes" id="UP000019364"/>
    </source>
</evidence>
<evidence type="ECO:0000313" key="1">
    <source>
        <dbReference type="EMBL" id="GAF08372.1"/>
    </source>
</evidence>
<sequence length="120" mass="12422">MPTFDSIQVTGSATVQQDLQVGGNETIAQSLNVNGSETVNNHLAVGGTITSGQGVNTLFRLGVWSQPTLPGGTSSVQQVIFYPTGSSNQPGLLLQGTDGLNYVLFIDVSSGTANLAIQRV</sequence>
<keyword evidence="2" id="KW-1185">Reference proteome</keyword>
<comment type="caution">
    <text evidence="1">The sequence shown here is derived from an EMBL/GenBank/DDBJ whole genome shotgun (WGS) entry which is preliminary data.</text>
</comment>
<accession>W7YIT3</accession>
<name>W7YIT3_9BACL</name>
<organism evidence="1 2">
    <name type="scientific">Paenibacillus pini JCM 16418</name>
    <dbReference type="NCBI Taxonomy" id="1236976"/>
    <lineage>
        <taxon>Bacteria</taxon>
        <taxon>Bacillati</taxon>
        <taxon>Bacillota</taxon>
        <taxon>Bacilli</taxon>
        <taxon>Bacillales</taxon>
        <taxon>Paenibacillaceae</taxon>
        <taxon>Paenibacillus</taxon>
    </lineage>
</organism>
<dbReference type="EMBL" id="BAVZ01000006">
    <property type="protein sequence ID" value="GAF08372.1"/>
    <property type="molecule type" value="Genomic_DNA"/>
</dbReference>
<reference evidence="1 2" key="1">
    <citation type="journal article" date="2014" name="Genome Announc.">
        <title>Draft Genome Sequence of Paenibacillus pini JCM 16418T, Isolated from the Rhizosphere of Pine Tree.</title>
        <authorList>
            <person name="Yuki M."/>
            <person name="Oshima K."/>
            <person name="Suda W."/>
            <person name="Oshida Y."/>
            <person name="Kitamura K."/>
            <person name="Iida Y."/>
            <person name="Hattori M."/>
            <person name="Ohkuma M."/>
        </authorList>
    </citation>
    <scope>NUCLEOTIDE SEQUENCE [LARGE SCALE GENOMIC DNA]</scope>
    <source>
        <strain evidence="1 2">JCM 16418</strain>
    </source>
</reference>
<dbReference type="STRING" id="1236976.JCM16418_2445"/>
<dbReference type="OrthoDB" id="2647189at2"/>
<gene>
    <name evidence="1" type="ORF">JCM16418_2445</name>
</gene>